<gene>
    <name evidence="2" type="ORF">P280DRAFT_516524</name>
</gene>
<dbReference type="AlphaFoldDB" id="A0A6A6S675"/>
<feature type="region of interest" description="Disordered" evidence="1">
    <location>
        <begin position="80"/>
        <end position="140"/>
    </location>
</feature>
<evidence type="ECO:0000313" key="3">
    <source>
        <dbReference type="Proteomes" id="UP000799753"/>
    </source>
</evidence>
<proteinExistence type="predicted"/>
<feature type="compositionally biased region" description="Polar residues" evidence="1">
    <location>
        <begin position="17"/>
        <end position="28"/>
    </location>
</feature>
<protein>
    <submittedName>
        <fullName evidence="2">Uncharacterized protein</fullName>
    </submittedName>
</protein>
<organism evidence="2 3">
    <name type="scientific">Massarina eburnea CBS 473.64</name>
    <dbReference type="NCBI Taxonomy" id="1395130"/>
    <lineage>
        <taxon>Eukaryota</taxon>
        <taxon>Fungi</taxon>
        <taxon>Dikarya</taxon>
        <taxon>Ascomycota</taxon>
        <taxon>Pezizomycotina</taxon>
        <taxon>Dothideomycetes</taxon>
        <taxon>Pleosporomycetidae</taxon>
        <taxon>Pleosporales</taxon>
        <taxon>Massarineae</taxon>
        <taxon>Massarinaceae</taxon>
        <taxon>Massarina</taxon>
    </lineage>
</organism>
<dbReference type="EMBL" id="MU006781">
    <property type="protein sequence ID" value="KAF2642757.1"/>
    <property type="molecule type" value="Genomic_DNA"/>
</dbReference>
<feature type="region of interest" description="Disordered" evidence="1">
    <location>
        <begin position="276"/>
        <end position="332"/>
    </location>
</feature>
<name>A0A6A6S675_9PLEO</name>
<evidence type="ECO:0000313" key="2">
    <source>
        <dbReference type="EMBL" id="KAF2642757.1"/>
    </source>
</evidence>
<evidence type="ECO:0000256" key="1">
    <source>
        <dbReference type="SAM" id="MobiDB-lite"/>
    </source>
</evidence>
<keyword evidence="3" id="KW-1185">Reference proteome</keyword>
<dbReference type="Proteomes" id="UP000799753">
    <property type="component" value="Unassembled WGS sequence"/>
</dbReference>
<sequence>MPPIIPLCKFNRKSHEQSTAGPSAPTNFLASSAMVSEPIVEELPKLPSPKDTALSPRTPFAFVHENAKVDSIFEFRNLSEDGDPQEQYSESGNGSGMGQAEGSGTQQDRADCAAAVEEDPPVDPADKDNDVPYSPTVLEDTRPLAYGPTIQDLHDELRIILEAHQSGDANKFRYILNSFIKTAELYNEENPINNKRFPGLVASIAPPNMLDFLSAQLGEMQGSYNLTNHIQAEAVPHAKVVEQRLSDLDQRLIEVDTKIHELYVLVRDSVAKLVSTSRSASSLPHTPRQIFDLTGSRKTPVKPPGSASSMPTASAKGKDPNTRGSSRGGSGA</sequence>
<accession>A0A6A6S675</accession>
<feature type="region of interest" description="Disordered" evidence="1">
    <location>
        <begin position="1"/>
        <end position="28"/>
    </location>
</feature>
<reference evidence="2" key="1">
    <citation type="journal article" date="2020" name="Stud. Mycol.">
        <title>101 Dothideomycetes genomes: a test case for predicting lifestyles and emergence of pathogens.</title>
        <authorList>
            <person name="Haridas S."/>
            <person name="Albert R."/>
            <person name="Binder M."/>
            <person name="Bloem J."/>
            <person name="Labutti K."/>
            <person name="Salamov A."/>
            <person name="Andreopoulos B."/>
            <person name="Baker S."/>
            <person name="Barry K."/>
            <person name="Bills G."/>
            <person name="Bluhm B."/>
            <person name="Cannon C."/>
            <person name="Castanera R."/>
            <person name="Culley D."/>
            <person name="Daum C."/>
            <person name="Ezra D."/>
            <person name="Gonzalez J."/>
            <person name="Henrissat B."/>
            <person name="Kuo A."/>
            <person name="Liang C."/>
            <person name="Lipzen A."/>
            <person name="Lutzoni F."/>
            <person name="Magnuson J."/>
            <person name="Mondo S."/>
            <person name="Nolan M."/>
            <person name="Ohm R."/>
            <person name="Pangilinan J."/>
            <person name="Park H.-J."/>
            <person name="Ramirez L."/>
            <person name="Alfaro M."/>
            <person name="Sun H."/>
            <person name="Tritt A."/>
            <person name="Yoshinaga Y."/>
            <person name="Zwiers L.-H."/>
            <person name="Turgeon B."/>
            <person name="Goodwin S."/>
            <person name="Spatafora J."/>
            <person name="Crous P."/>
            <person name="Grigoriev I."/>
        </authorList>
    </citation>
    <scope>NUCLEOTIDE SEQUENCE</scope>
    <source>
        <strain evidence="2">CBS 473.64</strain>
    </source>
</reference>